<reference evidence="2 3" key="1">
    <citation type="submission" date="2018-06" db="EMBL/GenBank/DDBJ databases">
        <authorList>
            <consortium name="Pathogen Informatics"/>
            <person name="Doyle S."/>
        </authorList>
    </citation>
    <scope>NUCLEOTIDE SEQUENCE [LARGE SCALE GENOMIC DNA]</scope>
    <source>
        <strain evidence="2 3">NCTC13043</strain>
    </source>
</reference>
<dbReference type="RefSeq" id="WP_115082896.1">
    <property type="nucleotide sequence ID" value="NZ_UGTP01000001.1"/>
</dbReference>
<evidence type="ECO:0000256" key="1">
    <source>
        <dbReference type="SAM" id="SignalP"/>
    </source>
</evidence>
<dbReference type="Proteomes" id="UP000254235">
    <property type="component" value="Unassembled WGS sequence"/>
</dbReference>
<evidence type="ECO:0000313" key="3">
    <source>
        <dbReference type="Proteomes" id="UP000254235"/>
    </source>
</evidence>
<dbReference type="GeneID" id="78570231"/>
<feature type="chain" id="PRO_5016961958" description="DUF4876 domain-containing protein" evidence="1">
    <location>
        <begin position="25"/>
        <end position="436"/>
    </location>
</feature>
<evidence type="ECO:0000313" key="2">
    <source>
        <dbReference type="EMBL" id="SUC11640.1"/>
    </source>
</evidence>
<keyword evidence="1" id="KW-0732">Signal</keyword>
<gene>
    <name evidence="2" type="ORF">NCTC13043_00496</name>
</gene>
<proteinExistence type="predicted"/>
<dbReference type="OrthoDB" id="1409865at2"/>
<dbReference type="Pfam" id="PF16215">
    <property type="entry name" value="DUF4876"/>
    <property type="match status" value="1"/>
</dbReference>
<organism evidence="2 3">
    <name type="scientific">Prevotella pallens</name>
    <dbReference type="NCBI Taxonomy" id="60133"/>
    <lineage>
        <taxon>Bacteria</taxon>
        <taxon>Pseudomonadati</taxon>
        <taxon>Bacteroidota</taxon>
        <taxon>Bacteroidia</taxon>
        <taxon>Bacteroidales</taxon>
        <taxon>Prevotellaceae</taxon>
        <taxon>Prevotella</taxon>
    </lineage>
</organism>
<sequence length="436" mass="49268">MKTSIKLFFTVALTLLLFGSCVNDDVPNGGKSAIKYARIALNANLPSSFNDVDSLSNITVKLHNVSTGRDTLFVVSAIKVPNNGTEAAQTIALDTIRVAEGLYNIDLEAKACYSNKLKTRSIVRGNLMNQTLVQGGGTELPVVGIDMFFPNMGNGFVIAEIFAARTIRDSGDPYTGDQYFRITNNSDEVLYADGLFIGESAFQQMIHQDYKPYILDKETPVQYLTKVPGMHGKDHKYPVQPGASLIICDNAINHKTPERNPNSFDLSKANFEWYDESTNPKVTDIDNPDVPNMERLYTYSRTIWGPHDRGFYSYIIGFLGVDNQTFTTDESYQYDYSYKFTYGTTVKDMKFHAVKVPNTWITDAVVLAIKDQKKWNVISSTLDNGYAWFSKVDHDKQRYGKAVRRKYDSKAHKLIDTNDSQRDFETVKADPWYVFK</sequence>
<accession>A0A379EZ13</accession>
<dbReference type="EMBL" id="UGTP01000001">
    <property type="protein sequence ID" value="SUC11640.1"/>
    <property type="molecule type" value="Genomic_DNA"/>
</dbReference>
<feature type="signal peptide" evidence="1">
    <location>
        <begin position="1"/>
        <end position="24"/>
    </location>
</feature>
<dbReference type="InterPro" id="IPR032627">
    <property type="entry name" value="DUF4876"/>
</dbReference>
<dbReference type="AlphaFoldDB" id="A0A379EZ13"/>
<evidence type="ECO:0008006" key="4">
    <source>
        <dbReference type="Google" id="ProtNLM"/>
    </source>
</evidence>
<protein>
    <recommendedName>
        <fullName evidence="4">DUF4876 domain-containing protein</fullName>
    </recommendedName>
</protein>
<name>A0A379EZ13_9BACT</name>
<dbReference type="PROSITE" id="PS51257">
    <property type="entry name" value="PROKAR_LIPOPROTEIN"/>
    <property type="match status" value="1"/>
</dbReference>